<organism evidence="11 12">
    <name type="scientific">Candidatus Kaiserbacteria bacterium RIFCSPHIGHO2_01_FULL_53_31</name>
    <dbReference type="NCBI Taxonomy" id="1798481"/>
    <lineage>
        <taxon>Bacteria</taxon>
        <taxon>Candidatus Kaiseribacteriota</taxon>
    </lineage>
</organism>
<evidence type="ECO:0000256" key="4">
    <source>
        <dbReference type="ARBA" id="ARBA00022692"/>
    </source>
</evidence>
<dbReference type="Pfam" id="PF02355">
    <property type="entry name" value="SecD_SecF_C"/>
    <property type="match status" value="1"/>
</dbReference>
<keyword evidence="6 9" id="KW-1133">Transmembrane helix</keyword>
<dbReference type="AlphaFoldDB" id="A0A1F6CHX8"/>
<feature type="transmembrane region" description="Helical" evidence="9">
    <location>
        <begin position="268"/>
        <end position="290"/>
    </location>
</feature>
<dbReference type="GO" id="GO:0015450">
    <property type="term" value="F:protein-transporting ATPase activity"/>
    <property type="evidence" value="ECO:0007669"/>
    <property type="project" value="InterPro"/>
</dbReference>
<evidence type="ECO:0000256" key="8">
    <source>
        <dbReference type="ARBA" id="ARBA00023136"/>
    </source>
</evidence>
<gene>
    <name evidence="9" type="primary">secF</name>
    <name evidence="11" type="ORF">A2678_02820</name>
</gene>
<dbReference type="PRINTS" id="PR01755">
    <property type="entry name" value="SECFTRNLCASE"/>
</dbReference>
<evidence type="ECO:0000256" key="7">
    <source>
        <dbReference type="ARBA" id="ARBA00023010"/>
    </source>
</evidence>
<dbReference type="InterPro" id="IPR048634">
    <property type="entry name" value="SecD_SecF_C"/>
</dbReference>
<dbReference type="InterPro" id="IPR005665">
    <property type="entry name" value="SecF_bac"/>
</dbReference>
<keyword evidence="3 9" id="KW-1003">Cell membrane</keyword>
<dbReference type="InterPro" id="IPR022646">
    <property type="entry name" value="SecD/SecF_CS"/>
</dbReference>
<reference evidence="11 12" key="1">
    <citation type="journal article" date="2016" name="Nat. Commun.">
        <title>Thousands of microbial genomes shed light on interconnected biogeochemical processes in an aquifer system.</title>
        <authorList>
            <person name="Anantharaman K."/>
            <person name="Brown C.T."/>
            <person name="Hug L.A."/>
            <person name="Sharon I."/>
            <person name="Castelle C.J."/>
            <person name="Probst A.J."/>
            <person name="Thomas B.C."/>
            <person name="Singh A."/>
            <person name="Wilkins M.J."/>
            <person name="Karaoz U."/>
            <person name="Brodie E.L."/>
            <person name="Williams K.H."/>
            <person name="Hubbard S.S."/>
            <person name="Banfield J.F."/>
        </authorList>
    </citation>
    <scope>NUCLEOTIDE SEQUENCE [LARGE SCALE GENOMIC DNA]</scope>
</reference>
<feature type="transmembrane region" description="Helical" evidence="9">
    <location>
        <begin position="187"/>
        <end position="207"/>
    </location>
</feature>
<comment type="similarity">
    <text evidence="9">Belongs to the SecD/SecF family. SecF subfamily.</text>
</comment>
<dbReference type="HAMAP" id="MF_01464_B">
    <property type="entry name" value="SecF_B"/>
    <property type="match status" value="1"/>
</dbReference>
<proteinExistence type="inferred from homology"/>
<dbReference type="GO" id="GO:0006605">
    <property type="term" value="P:protein targeting"/>
    <property type="evidence" value="ECO:0007669"/>
    <property type="project" value="UniProtKB-UniRule"/>
</dbReference>
<keyword evidence="4 9" id="KW-0812">Transmembrane</keyword>
<feature type="transmembrane region" description="Helical" evidence="9">
    <location>
        <begin position="242"/>
        <end position="262"/>
    </location>
</feature>
<dbReference type="Gene3D" id="1.20.1640.10">
    <property type="entry name" value="Multidrug efflux transporter AcrB transmembrane domain"/>
    <property type="match status" value="1"/>
</dbReference>
<feature type="transmembrane region" description="Helical" evidence="9">
    <location>
        <begin position="9"/>
        <end position="30"/>
    </location>
</feature>
<dbReference type="PANTHER" id="PTHR30081:SF8">
    <property type="entry name" value="PROTEIN TRANSLOCASE SUBUNIT SECF"/>
    <property type="match status" value="1"/>
</dbReference>
<evidence type="ECO:0000313" key="11">
    <source>
        <dbReference type="EMBL" id="OGG48785.1"/>
    </source>
</evidence>
<dbReference type="GO" id="GO:0065002">
    <property type="term" value="P:intracellular protein transmembrane transport"/>
    <property type="evidence" value="ECO:0007669"/>
    <property type="project" value="UniProtKB-UniRule"/>
</dbReference>
<name>A0A1F6CHX8_9BACT</name>
<comment type="function">
    <text evidence="9">Part of the Sec protein translocase complex. Interacts with the SecYEG preprotein conducting channel. SecDF uses the proton motive force (PMF) to complete protein translocation after the ATP-dependent function of SecA.</text>
</comment>
<evidence type="ECO:0000256" key="1">
    <source>
        <dbReference type="ARBA" id="ARBA00004651"/>
    </source>
</evidence>
<keyword evidence="7 9" id="KW-0811">Translocation</keyword>
<dbReference type="SUPFAM" id="SSF82866">
    <property type="entry name" value="Multidrug efflux transporter AcrB transmembrane domain"/>
    <property type="match status" value="1"/>
</dbReference>
<dbReference type="EMBL" id="MFKU01000008">
    <property type="protein sequence ID" value="OGG48785.1"/>
    <property type="molecule type" value="Genomic_DNA"/>
</dbReference>
<comment type="subunit">
    <text evidence="9">Forms a complex with SecD. Part of the essential Sec protein translocation apparatus which comprises SecA, SecYEG and auxiliary proteins SecDF. Other proteins may also be involved.</text>
</comment>
<keyword evidence="5 9" id="KW-0653">Protein transport</keyword>
<dbReference type="GO" id="GO:0043952">
    <property type="term" value="P:protein transport by the Sec complex"/>
    <property type="evidence" value="ECO:0007669"/>
    <property type="project" value="UniProtKB-UniRule"/>
</dbReference>
<evidence type="ECO:0000313" key="12">
    <source>
        <dbReference type="Proteomes" id="UP000178815"/>
    </source>
</evidence>
<evidence type="ECO:0000256" key="2">
    <source>
        <dbReference type="ARBA" id="ARBA00022448"/>
    </source>
</evidence>
<dbReference type="InterPro" id="IPR022645">
    <property type="entry name" value="SecD/SecF_bac"/>
</dbReference>
<dbReference type="NCBIfam" id="TIGR00966">
    <property type="entry name" value="transloc_SecF"/>
    <property type="match status" value="1"/>
</dbReference>
<dbReference type="GO" id="GO:0005886">
    <property type="term" value="C:plasma membrane"/>
    <property type="evidence" value="ECO:0007669"/>
    <property type="project" value="UniProtKB-SubCell"/>
</dbReference>
<keyword evidence="2 9" id="KW-0813">Transport</keyword>
<evidence type="ECO:0000256" key="9">
    <source>
        <dbReference type="HAMAP-Rule" id="MF_01464"/>
    </source>
</evidence>
<feature type="transmembrane region" description="Helical" evidence="9">
    <location>
        <begin position="154"/>
        <end position="175"/>
    </location>
</feature>
<comment type="subcellular location">
    <subcellularLocation>
        <location evidence="1 9">Cell membrane</location>
        <topology evidence="1 9">Multi-pass membrane protein</topology>
    </subcellularLocation>
</comment>
<comment type="caution">
    <text evidence="11">The sequence shown here is derived from an EMBL/GenBank/DDBJ whole genome shotgun (WGS) entry which is preliminary data.</text>
</comment>
<dbReference type="Pfam" id="PF07549">
    <property type="entry name" value="Sec_GG"/>
    <property type="match status" value="1"/>
</dbReference>
<evidence type="ECO:0000256" key="5">
    <source>
        <dbReference type="ARBA" id="ARBA00022927"/>
    </source>
</evidence>
<dbReference type="PANTHER" id="PTHR30081">
    <property type="entry name" value="PROTEIN-EXPORT MEMBRANE PROTEIN SEC"/>
    <property type="match status" value="1"/>
</dbReference>
<protein>
    <recommendedName>
        <fullName evidence="9">Protein-export membrane protein SecF</fullName>
    </recommendedName>
</protein>
<accession>A0A1F6CHX8</accession>
<evidence type="ECO:0000259" key="10">
    <source>
        <dbReference type="Pfam" id="PF02355"/>
    </source>
</evidence>
<feature type="domain" description="Protein export membrane protein SecD/SecF C-terminal" evidence="10">
    <location>
        <begin position="101"/>
        <end position="290"/>
    </location>
</feature>
<keyword evidence="8 9" id="KW-0472">Membrane</keyword>
<evidence type="ECO:0000256" key="6">
    <source>
        <dbReference type="ARBA" id="ARBA00022989"/>
    </source>
</evidence>
<dbReference type="InterPro" id="IPR022813">
    <property type="entry name" value="SecD/SecF_arch_bac"/>
</dbReference>
<sequence length="299" mass="32152">MIIATHRTIFFWITGIVLAGAIAAIVFYGLPLSIDFTGGSLMQVRYSNGRPALSEIQAQIAPVSVGAVSVRESGTDAIVIRTRTLEPEEHNAVLAAVSKNASTTELSYSSIGPALGSQFANKALWAIGAVTLAIMLYIAFAFRKVSRPVPSWCYGITVVACLAHDLIIPAGFYAIFAHFTGVEVDALFITALLALLGYSVNDTIIIFDRVREHLANNEKTNNKEPFEETIGKSIAETMTRSINTSLTVVLALLALVFFGAAATRDFAWVMLVGVIAGTYSSILLAAPLLIPFARYFAKK</sequence>
<dbReference type="STRING" id="1798481.A2678_02820"/>
<evidence type="ECO:0000256" key="3">
    <source>
        <dbReference type="ARBA" id="ARBA00022475"/>
    </source>
</evidence>
<feature type="transmembrane region" description="Helical" evidence="9">
    <location>
        <begin position="123"/>
        <end position="142"/>
    </location>
</feature>
<dbReference type="Proteomes" id="UP000178815">
    <property type="component" value="Unassembled WGS sequence"/>
</dbReference>